<keyword evidence="3 5" id="KW-0547">Nucleotide-binding</keyword>
<evidence type="ECO:0000313" key="8">
    <source>
        <dbReference type="EMBL" id="ALL00844.1"/>
    </source>
</evidence>
<sequence>MRLFEYESKKILSELGVPIPRGVIVRRGENIAERIREAGLQPPLVVKSQVLVGGRGRAGGILFASSIDGAVDAAKKLFETPIHGLSPHHILVEEALEHKLELYLAIALDRAARRPVLLASREGGVEVEEVAKRRPEAIIRAVIDPWLGLRGYVARRVGLSLGLRGRLLRGFEAIALALYRAWKMLDAELVEINPLAVVGDQLVALDAKVIVDDNALNRHPGLGDRGLSVTGEYTEFETRAQKLGLPLVELGREGVAVVGNGAGLTMATMDLVYERGGQPSVFLDIGGGASADRVRAALALLASHTKSRSILMNVFGGITRCDEVAQGIVLALHELDLGKPLVVRLAGTKESEGRRILAEAGVEVYNDPVEAVDRAIELAGKRRIR</sequence>
<evidence type="ECO:0000256" key="1">
    <source>
        <dbReference type="ARBA" id="ARBA00022598"/>
    </source>
</evidence>
<dbReference type="EMBL" id="NCQP01000001">
    <property type="protein sequence ID" value="OWJ55526.1"/>
    <property type="molecule type" value="Genomic_DNA"/>
</dbReference>
<dbReference type="Pfam" id="PF08442">
    <property type="entry name" value="ATP-grasp_2"/>
    <property type="match status" value="1"/>
</dbReference>
<dbReference type="FunFam" id="3.30.470.20:FF:000002">
    <property type="entry name" value="Succinate--CoA ligase [ADP-forming] subunit beta"/>
    <property type="match status" value="1"/>
</dbReference>
<feature type="binding site" evidence="5">
    <location>
        <position position="193"/>
    </location>
    <ligand>
        <name>Mg(2+)</name>
        <dbReference type="ChEBI" id="CHEBI:18420"/>
    </ligand>
</feature>
<reference evidence="9 11" key="2">
    <citation type="submission" date="2017-05" db="EMBL/GenBank/DDBJ databases">
        <title>The draft genome of the hyperthermophilic archaeon 'Pyrodictium delaneyi strain Hulk', an iron and nitrate reducer, reveals the capacity for sulfate reduction.</title>
        <authorList>
            <person name="Demey L.M."/>
            <person name="Miller C."/>
            <person name="Manzella M."/>
            <person name="Reguera G."/>
            <person name="Kashefi K."/>
        </authorList>
    </citation>
    <scope>NUCLEOTIDE SEQUENCE [LARGE SCALE GENOMIC DNA]</scope>
    <source>
        <strain evidence="9 11">Hulk</strain>
    </source>
</reference>
<dbReference type="EMBL" id="CP013011">
    <property type="protein sequence ID" value="ALL00844.1"/>
    <property type="molecule type" value="Genomic_DNA"/>
</dbReference>
<dbReference type="GO" id="GO:0000287">
    <property type="term" value="F:magnesium ion binding"/>
    <property type="evidence" value="ECO:0007669"/>
    <property type="project" value="UniProtKB-UniRule"/>
</dbReference>
<dbReference type="InterPro" id="IPR016102">
    <property type="entry name" value="Succinyl-CoA_synth-like"/>
</dbReference>
<evidence type="ECO:0000256" key="4">
    <source>
        <dbReference type="ARBA" id="ARBA00022842"/>
    </source>
</evidence>
<feature type="binding site" evidence="5">
    <location>
        <position position="93"/>
    </location>
    <ligand>
        <name>ATP</name>
        <dbReference type="ChEBI" id="CHEBI:30616"/>
    </ligand>
</feature>
<dbReference type="GO" id="GO:0006099">
    <property type="term" value="P:tricarboxylic acid cycle"/>
    <property type="evidence" value="ECO:0007669"/>
    <property type="project" value="UniProtKB-UniRule"/>
</dbReference>
<dbReference type="PANTHER" id="PTHR11815:SF10">
    <property type="entry name" value="SUCCINATE--COA LIGASE [GDP-FORMING] SUBUNIT BETA, MITOCHONDRIAL"/>
    <property type="match status" value="1"/>
</dbReference>
<comment type="catalytic activity">
    <reaction evidence="5">
        <text>succinate + ATP + CoA = succinyl-CoA + ADP + phosphate</text>
        <dbReference type="Rhea" id="RHEA:17661"/>
        <dbReference type="ChEBI" id="CHEBI:30031"/>
        <dbReference type="ChEBI" id="CHEBI:30616"/>
        <dbReference type="ChEBI" id="CHEBI:43474"/>
        <dbReference type="ChEBI" id="CHEBI:57287"/>
        <dbReference type="ChEBI" id="CHEBI:57292"/>
        <dbReference type="ChEBI" id="CHEBI:456216"/>
        <dbReference type="EC" id="6.2.1.5"/>
    </reaction>
</comment>
<feature type="binding site" evidence="5">
    <location>
        <position position="101"/>
    </location>
    <ligand>
        <name>ATP</name>
        <dbReference type="ChEBI" id="CHEBI:30616"/>
    </ligand>
</feature>
<keyword evidence="1 5" id="KW-0436">Ligase</keyword>
<keyword evidence="4 5" id="KW-0460">Magnesium</keyword>
<evidence type="ECO:0000256" key="5">
    <source>
        <dbReference type="HAMAP-Rule" id="MF_00558"/>
    </source>
</evidence>
<keyword evidence="5 6" id="KW-0067">ATP-binding</keyword>
<dbReference type="GeneID" id="26099133"/>
<dbReference type="Proteomes" id="UP000196694">
    <property type="component" value="Unassembled WGS sequence"/>
</dbReference>
<comment type="cofactor">
    <cofactor evidence="5">
        <name>Mg(2+)</name>
        <dbReference type="ChEBI" id="CHEBI:18420"/>
    </cofactor>
    <text evidence="5">Binds 1 Mg(2+) ion per subunit.</text>
</comment>
<organism evidence="8 10">
    <name type="scientific">Pyrodictium delaneyi</name>
    <dbReference type="NCBI Taxonomy" id="1273541"/>
    <lineage>
        <taxon>Archaea</taxon>
        <taxon>Thermoproteota</taxon>
        <taxon>Thermoprotei</taxon>
        <taxon>Desulfurococcales</taxon>
        <taxon>Pyrodictiaceae</taxon>
        <taxon>Pyrodictium</taxon>
    </lineage>
</organism>
<dbReference type="UniPathway" id="UPA00223">
    <property type="reaction ID" value="UER00999"/>
</dbReference>
<dbReference type="GO" id="GO:0006104">
    <property type="term" value="P:succinyl-CoA metabolic process"/>
    <property type="evidence" value="ECO:0007669"/>
    <property type="project" value="TreeGrafter"/>
</dbReference>
<feature type="binding site" evidence="5">
    <location>
        <begin position="54"/>
        <end position="56"/>
    </location>
    <ligand>
        <name>ATP</name>
        <dbReference type="ChEBI" id="CHEBI:30616"/>
    </ligand>
</feature>
<evidence type="ECO:0000256" key="3">
    <source>
        <dbReference type="ARBA" id="ARBA00022741"/>
    </source>
</evidence>
<dbReference type="OrthoDB" id="146449at2157"/>
<feature type="binding site" evidence="5">
    <location>
        <position position="260"/>
    </location>
    <ligand>
        <name>substrate</name>
        <note>ligand shared with subunit alpha</note>
    </ligand>
</feature>
<protein>
    <recommendedName>
        <fullName evidence="5">Succinate--CoA ligase [ADP-forming] subunit beta</fullName>
        <ecNumber evidence="5">6.2.1.5</ecNumber>
    </recommendedName>
    <alternativeName>
        <fullName evidence="5">Succinyl-CoA synthetase subunit beta</fullName>
        <shortName evidence="5">SCS-beta</shortName>
    </alternativeName>
</protein>
<feature type="binding site" evidence="5">
    <location>
        <position position="47"/>
    </location>
    <ligand>
        <name>ATP</name>
        <dbReference type="ChEBI" id="CHEBI:30616"/>
    </ligand>
</feature>
<dbReference type="EC" id="6.2.1.5" evidence="5"/>
<evidence type="ECO:0000313" key="11">
    <source>
        <dbReference type="Proteomes" id="UP000196694"/>
    </source>
</evidence>
<evidence type="ECO:0000256" key="2">
    <source>
        <dbReference type="ARBA" id="ARBA00022723"/>
    </source>
</evidence>
<dbReference type="NCBIfam" id="NF001913">
    <property type="entry name" value="PRK00696.1"/>
    <property type="match status" value="1"/>
</dbReference>
<dbReference type="Gene3D" id="3.30.470.20">
    <property type="entry name" value="ATP-grasp fold, B domain"/>
    <property type="match status" value="1"/>
</dbReference>
<dbReference type="KEGG" id="pdl:Pyrde_0794"/>
<dbReference type="GO" id="GO:0004775">
    <property type="term" value="F:succinate-CoA ligase (ADP-forming) activity"/>
    <property type="evidence" value="ECO:0007669"/>
    <property type="project" value="UniProtKB-UniRule"/>
</dbReference>
<dbReference type="GO" id="GO:0005524">
    <property type="term" value="F:ATP binding"/>
    <property type="evidence" value="ECO:0007669"/>
    <property type="project" value="UniProtKB-UniRule"/>
</dbReference>
<dbReference type="RefSeq" id="WP_055408440.1">
    <property type="nucleotide sequence ID" value="NZ_CP013011.1"/>
</dbReference>
<dbReference type="PANTHER" id="PTHR11815">
    <property type="entry name" value="SUCCINYL-COA SYNTHETASE BETA CHAIN"/>
    <property type="match status" value="1"/>
</dbReference>
<dbReference type="SUPFAM" id="SSF56059">
    <property type="entry name" value="Glutathione synthetase ATP-binding domain-like"/>
    <property type="match status" value="1"/>
</dbReference>
<accession>A0A0P0N3Z5</accession>
<comment type="similarity">
    <text evidence="5">Belongs to the succinate/malate CoA ligase beta subunit family.</text>
</comment>
<comment type="subunit">
    <text evidence="5">Heterotetramer of two alpha and two beta subunits.</text>
</comment>
<dbReference type="PATRIC" id="fig|1273541.4.peg.856"/>
<feature type="binding site" evidence="5">
    <location>
        <position position="96"/>
    </location>
    <ligand>
        <name>ATP</name>
        <dbReference type="ChEBI" id="CHEBI:30616"/>
    </ligand>
</feature>
<name>A0A0P0N3Z5_9CREN</name>
<dbReference type="Gene3D" id="3.30.1490.20">
    <property type="entry name" value="ATP-grasp fold, A domain"/>
    <property type="match status" value="1"/>
</dbReference>
<dbReference type="PROSITE" id="PS50975">
    <property type="entry name" value="ATP_GRASP"/>
    <property type="match status" value="1"/>
</dbReference>
<comment type="function">
    <text evidence="5">Succinyl-CoA synthetase functions in the citric acid cycle (TCA), coupling the hydrolysis of succinyl-CoA to the synthesis of either ATP or GTP and thus represents the only step of substrate-level phosphorylation in the TCA. The beta subunit provides nucleotide specificity of the enzyme and binds the substrate succinate, while the binding sites for coenzyme A and phosphate are found in the alpha subunit.</text>
</comment>
<dbReference type="GO" id="GO:0042709">
    <property type="term" value="C:succinate-CoA ligase complex"/>
    <property type="evidence" value="ECO:0007669"/>
    <property type="project" value="TreeGrafter"/>
</dbReference>
<gene>
    <name evidence="5" type="primary">sucC</name>
    <name evidence="9" type="ORF">Pdsh_01680</name>
    <name evidence="8" type="ORF">Pyrde_0794</name>
</gene>
<dbReference type="Proteomes" id="UP000058613">
    <property type="component" value="Chromosome"/>
</dbReference>
<feature type="domain" description="ATP-grasp" evidence="7">
    <location>
        <begin position="9"/>
        <end position="221"/>
    </location>
</feature>
<dbReference type="AlphaFoldDB" id="A0A0P0N3Z5"/>
<keyword evidence="11" id="KW-1185">Reference proteome</keyword>
<dbReference type="Gene3D" id="3.40.50.261">
    <property type="entry name" value="Succinyl-CoA synthetase domains"/>
    <property type="match status" value="1"/>
</dbReference>
<dbReference type="InterPro" id="IPR013815">
    <property type="entry name" value="ATP_grasp_subdomain_1"/>
</dbReference>
<feature type="binding site" evidence="5">
    <location>
        <begin position="317"/>
        <end position="319"/>
    </location>
    <ligand>
        <name>substrate</name>
        <note>ligand shared with subunit alpha</note>
    </ligand>
</feature>
<comment type="pathway">
    <text evidence="5">Carbohydrate metabolism; tricarboxylic acid cycle; succinate from succinyl-CoA (ligase route): step 1/1.</text>
</comment>
<dbReference type="InterPro" id="IPR011761">
    <property type="entry name" value="ATP-grasp"/>
</dbReference>
<proteinExistence type="inferred from homology"/>
<evidence type="ECO:0000313" key="9">
    <source>
        <dbReference type="EMBL" id="OWJ55526.1"/>
    </source>
</evidence>
<dbReference type="PIRSF" id="PIRSF001554">
    <property type="entry name" value="SucCS_beta"/>
    <property type="match status" value="1"/>
</dbReference>
<dbReference type="SUPFAM" id="SSF52210">
    <property type="entry name" value="Succinyl-CoA synthetase domains"/>
    <property type="match status" value="1"/>
</dbReference>
<keyword evidence="5" id="KW-0816">Tricarboxylic acid cycle</keyword>
<comment type="catalytic activity">
    <reaction evidence="5">
        <text>GTP + succinate + CoA = succinyl-CoA + GDP + phosphate</text>
        <dbReference type="Rhea" id="RHEA:22120"/>
        <dbReference type="ChEBI" id="CHEBI:30031"/>
        <dbReference type="ChEBI" id="CHEBI:37565"/>
        <dbReference type="ChEBI" id="CHEBI:43474"/>
        <dbReference type="ChEBI" id="CHEBI:57287"/>
        <dbReference type="ChEBI" id="CHEBI:57292"/>
        <dbReference type="ChEBI" id="CHEBI:58189"/>
    </reaction>
</comment>
<dbReference type="InterPro" id="IPR013650">
    <property type="entry name" value="ATP-grasp_succ-CoA_synth-type"/>
</dbReference>
<evidence type="ECO:0000313" key="10">
    <source>
        <dbReference type="Proteomes" id="UP000058613"/>
    </source>
</evidence>
<evidence type="ECO:0000259" key="7">
    <source>
        <dbReference type="PROSITE" id="PS50975"/>
    </source>
</evidence>
<dbReference type="Pfam" id="PF00549">
    <property type="entry name" value="Ligase_CoA"/>
    <property type="match status" value="1"/>
</dbReference>
<keyword evidence="2 5" id="KW-0479">Metal-binding</keyword>
<evidence type="ECO:0000256" key="6">
    <source>
        <dbReference type="PROSITE-ProRule" id="PRU00409"/>
    </source>
</evidence>
<dbReference type="InterPro" id="IPR005811">
    <property type="entry name" value="SUCC_ACL_C"/>
</dbReference>
<feature type="binding site" evidence="5">
    <location>
        <position position="206"/>
    </location>
    <ligand>
        <name>Mg(2+)</name>
        <dbReference type="ChEBI" id="CHEBI:18420"/>
    </ligand>
</feature>
<dbReference type="HAMAP" id="MF_00558">
    <property type="entry name" value="Succ_CoA_beta"/>
    <property type="match status" value="1"/>
</dbReference>
<dbReference type="InterPro" id="IPR005809">
    <property type="entry name" value="Succ_CoA_ligase-like_bsu"/>
</dbReference>
<dbReference type="STRING" id="1273541.Pyrde_0794"/>
<reference evidence="8 10" key="1">
    <citation type="submission" date="2015-10" db="EMBL/GenBank/DDBJ databases">
        <title>Complete genome sequence of hyperthermophilic archaeon Pyrodictium delaneyi Su06.</title>
        <authorList>
            <person name="Jung J.-H."/>
            <person name="Lin J."/>
            <person name="Holden J.F."/>
            <person name="Park C.-S."/>
        </authorList>
    </citation>
    <scope>NUCLEOTIDE SEQUENCE [LARGE SCALE GENOMIC DNA]</scope>
    <source>
        <strain evidence="8 10">Su06</strain>
    </source>
</reference>